<evidence type="ECO:0000259" key="11">
    <source>
        <dbReference type="PROSITE" id="PS52015"/>
    </source>
</evidence>
<dbReference type="Proteomes" id="UP000283872">
    <property type="component" value="Unassembled WGS sequence"/>
</dbReference>
<dbReference type="GO" id="GO:0030288">
    <property type="term" value="C:outer membrane-bounded periplasmic space"/>
    <property type="evidence" value="ECO:0007669"/>
    <property type="project" value="InterPro"/>
</dbReference>
<dbReference type="Pfam" id="PF03544">
    <property type="entry name" value="TonB_C"/>
    <property type="match status" value="1"/>
</dbReference>
<evidence type="ECO:0000313" key="12">
    <source>
        <dbReference type="EMBL" id="RGS16598.1"/>
    </source>
</evidence>
<feature type="transmembrane region" description="Helical" evidence="10">
    <location>
        <begin position="16"/>
        <end position="36"/>
    </location>
</feature>
<dbReference type="AlphaFoldDB" id="A0A3E5E2B6"/>
<dbReference type="InterPro" id="IPR006260">
    <property type="entry name" value="TonB/TolA_C"/>
</dbReference>
<evidence type="ECO:0000256" key="7">
    <source>
        <dbReference type="ARBA" id="ARBA00022927"/>
    </source>
</evidence>
<dbReference type="EMBL" id="QRVA01000011">
    <property type="protein sequence ID" value="RGS16598.1"/>
    <property type="molecule type" value="Genomic_DNA"/>
</dbReference>
<evidence type="ECO:0000313" key="13">
    <source>
        <dbReference type="Proteomes" id="UP000283872"/>
    </source>
</evidence>
<dbReference type="GO" id="GO:0015891">
    <property type="term" value="P:siderophore transport"/>
    <property type="evidence" value="ECO:0007669"/>
    <property type="project" value="InterPro"/>
</dbReference>
<evidence type="ECO:0000256" key="8">
    <source>
        <dbReference type="ARBA" id="ARBA00022989"/>
    </source>
</evidence>
<keyword evidence="7" id="KW-0653">Protein transport</keyword>
<dbReference type="InterPro" id="IPR037682">
    <property type="entry name" value="TonB_C"/>
</dbReference>
<dbReference type="Gene3D" id="3.30.1150.10">
    <property type="match status" value="1"/>
</dbReference>
<keyword evidence="6 10" id="KW-0812">Transmembrane</keyword>
<dbReference type="RefSeq" id="WP_117586973.1">
    <property type="nucleotide sequence ID" value="NZ_QRVA01000011.1"/>
</dbReference>
<keyword evidence="4" id="KW-1003">Cell membrane</keyword>
<feature type="domain" description="TonB C-terminal" evidence="11">
    <location>
        <begin position="152"/>
        <end position="241"/>
    </location>
</feature>
<keyword evidence="3" id="KW-0813">Transport</keyword>
<evidence type="ECO:0000256" key="5">
    <source>
        <dbReference type="ARBA" id="ARBA00022519"/>
    </source>
</evidence>
<evidence type="ECO:0000256" key="2">
    <source>
        <dbReference type="ARBA" id="ARBA00006555"/>
    </source>
</evidence>
<accession>A0A3E5E2B6</accession>
<dbReference type="PRINTS" id="PR01374">
    <property type="entry name" value="TONBPROTEIN"/>
</dbReference>
<dbReference type="PANTHER" id="PTHR33446">
    <property type="entry name" value="PROTEIN TONB-RELATED"/>
    <property type="match status" value="1"/>
</dbReference>
<dbReference type="InterPro" id="IPR003538">
    <property type="entry name" value="TonB"/>
</dbReference>
<evidence type="ECO:0000256" key="6">
    <source>
        <dbReference type="ARBA" id="ARBA00022692"/>
    </source>
</evidence>
<gene>
    <name evidence="12" type="ORF">DWY11_06275</name>
</gene>
<evidence type="ECO:0000256" key="10">
    <source>
        <dbReference type="SAM" id="Phobius"/>
    </source>
</evidence>
<dbReference type="GO" id="GO:0055085">
    <property type="term" value="P:transmembrane transport"/>
    <property type="evidence" value="ECO:0007669"/>
    <property type="project" value="InterPro"/>
</dbReference>
<proteinExistence type="inferred from homology"/>
<dbReference type="FunFam" id="3.30.1150.10:FF:000002">
    <property type="entry name" value="Energy transducer TonB"/>
    <property type="match status" value="1"/>
</dbReference>
<comment type="caution">
    <text evidence="12">The sequence shown here is derived from an EMBL/GenBank/DDBJ whole genome shotgun (WGS) entry which is preliminary data.</text>
</comment>
<dbReference type="PROSITE" id="PS52015">
    <property type="entry name" value="TONB_CTD"/>
    <property type="match status" value="1"/>
</dbReference>
<evidence type="ECO:0000256" key="4">
    <source>
        <dbReference type="ARBA" id="ARBA00022475"/>
    </source>
</evidence>
<organism evidence="12 13">
    <name type="scientific">Segatella copri</name>
    <dbReference type="NCBI Taxonomy" id="165179"/>
    <lineage>
        <taxon>Bacteria</taxon>
        <taxon>Pseudomonadati</taxon>
        <taxon>Bacteroidota</taxon>
        <taxon>Bacteroidia</taxon>
        <taxon>Bacteroidales</taxon>
        <taxon>Prevotellaceae</taxon>
        <taxon>Segatella</taxon>
    </lineage>
</organism>
<keyword evidence="5" id="KW-0997">Cell inner membrane</keyword>
<dbReference type="NCBIfam" id="TIGR01352">
    <property type="entry name" value="tonB_Cterm"/>
    <property type="match status" value="1"/>
</dbReference>
<evidence type="ECO:0000256" key="1">
    <source>
        <dbReference type="ARBA" id="ARBA00004383"/>
    </source>
</evidence>
<evidence type="ECO:0000256" key="3">
    <source>
        <dbReference type="ARBA" id="ARBA00022448"/>
    </source>
</evidence>
<name>A0A3E5E2B6_9BACT</name>
<evidence type="ECO:0000256" key="9">
    <source>
        <dbReference type="ARBA" id="ARBA00023136"/>
    </source>
</evidence>
<comment type="similarity">
    <text evidence="2">Belongs to the TonB family.</text>
</comment>
<dbReference type="GO" id="GO:0098797">
    <property type="term" value="C:plasma membrane protein complex"/>
    <property type="evidence" value="ECO:0007669"/>
    <property type="project" value="TreeGrafter"/>
</dbReference>
<dbReference type="InterPro" id="IPR051045">
    <property type="entry name" value="TonB-dependent_transducer"/>
</dbReference>
<dbReference type="GO" id="GO:0031992">
    <property type="term" value="F:energy transducer activity"/>
    <property type="evidence" value="ECO:0007669"/>
    <property type="project" value="InterPro"/>
</dbReference>
<keyword evidence="9 10" id="KW-0472">Membrane</keyword>
<keyword evidence="8 10" id="KW-1133">Transmembrane helix</keyword>
<sequence length="241" mass="26166">MEIKKSNSAQLEDKRVTFFLLGLLLAFTFIFVGLQYQRGPQGDDDLSESMEDLAQDLEMSARPDQKDMVSAEAVSAPASKSITQEVKAAEQQTQKAPQKISSTTSELVIGDGSGVVDGAEVKEAVPEAPIENPGAEAPIKLTVVQKIPQFPGGWSAFMQWLTKNLKYPVAAQKSKIQGTVVVSFIVNKDGSVANIKVSTSVDPLLDNEALRVMKMMPKWKPGIDKGKVCRTMIAIPVVFQL</sequence>
<dbReference type="PANTHER" id="PTHR33446:SF2">
    <property type="entry name" value="PROTEIN TONB"/>
    <property type="match status" value="1"/>
</dbReference>
<protein>
    <submittedName>
        <fullName evidence="12">Energy transducer TonB</fullName>
    </submittedName>
</protein>
<comment type="subcellular location">
    <subcellularLocation>
        <location evidence="1">Cell inner membrane</location>
        <topology evidence="1">Single-pass membrane protein</topology>
        <orientation evidence="1">Periplasmic side</orientation>
    </subcellularLocation>
</comment>
<reference evidence="12 13" key="1">
    <citation type="submission" date="2018-08" db="EMBL/GenBank/DDBJ databases">
        <title>A genome reference for cultivated species of the human gut microbiota.</title>
        <authorList>
            <person name="Zou Y."/>
            <person name="Xue W."/>
            <person name="Luo G."/>
        </authorList>
    </citation>
    <scope>NUCLEOTIDE SEQUENCE [LARGE SCALE GENOMIC DNA]</scope>
    <source>
        <strain evidence="12 13">AF24-12</strain>
    </source>
</reference>
<dbReference type="SUPFAM" id="SSF74653">
    <property type="entry name" value="TolA/TonB C-terminal domain"/>
    <property type="match status" value="1"/>
</dbReference>
<dbReference type="GO" id="GO:0015031">
    <property type="term" value="P:protein transport"/>
    <property type="evidence" value="ECO:0007669"/>
    <property type="project" value="UniProtKB-KW"/>
</dbReference>